<dbReference type="PANTHER" id="PTHR30419:SF8">
    <property type="entry name" value="NITROGEN ASSIMILATION TRANSCRIPTIONAL ACTIVATOR-RELATED"/>
    <property type="match status" value="1"/>
</dbReference>
<dbReference type="EMBL" id="AGRW01000030">
    <property type="protein sequence ID" value="EIC02888.1"/>
    <property type="molecule type" value="Genomic_DNA"/>
</dbReference>
<dbReference type="GO" id="GO:0005829">
    <property type="term" value="C:cytosol"/>
    <property type="evidence" value="ECO:0007669"/>
    <property type="project" value="TreeGrafter"/>
</dbReference>
<dbReference type="eggNOG" id="COG0583">
    <property type="taxonomic scope" value="Bacteria"/>
</dbReference>
<reference evidence="6 7" key="1">
    <citation type="submission" date="2011-09" db="EMBL/GenBank/DDBJ databases">
        <title>The draft genome of Treponema saccharophilum DSM 2985.</title>
        <authorList>
            <consortium name="US DOE Joint Genome Institute (JGI-PGF)"/>
            <person name="Lucas S."/>
            <person name="Copeland A."/>
            <person name="Lapidus A."/>
            <person name="Glavina del Rio T."/>
            <person name="Dalin E."/>
            <person name="Tice H."/>
            <person name="Bruce D."/>
            <person name="Goodwin L."/>
            <person name="Pitluck S."/>
            <person name="Peters L."/>
            <person name="Kyrpides N."/>
            <person name="Mavromatis K."/>
            <person name="Ivanova N."/>
            <person name="Markowitz V."/>
            <person name="Cheng J.-F."/>
            <person name="Hugenholtz P."/>
            <person name="Woyke T."/>
            <person name="Wu D."/>
            <person name="Gronow S."/>
            <person name="Wellnitz S."/>
            <person name="Brambilla E."/>
            <person name="Klenk H.-P."/>
            <person name="Eisen J.A."/>
        </authorList>
    </citation>
    <scope>NUCLEOTIDE SEQUENCE [LARGE SCALE GENOMIC DNA]</scope>
    <source>
        <strain evidence="6 7">DSM 2985</strain>
    </source>
</reference>
<dbReference type="InterPro" id="IPR000847">
    <property type="entry name" value="LysR_HTH_N"/>
</dbReference>
<dbReference type="PANTHER" id="PTHR30419">
    <property type="entry name" value="HTH-TYPE TRANSCRIPTIONAL REGULATOR YBHD"/>
    <property type="match status" value="1"/>
</dbReference>
<dbReference type="InterPro" id="IPR036388">
    <property type="entry name" value="WH-like_DNA-bd_sf"/>
</dbReference>
<dbReference type="AlphaFoldDB" id="H7EHU8"/>
<dbReference type="PRINTS" id="PR00039">
    <property type="entry name" value="HTHLYSR"/>
</dbReference>
<dbReference type="SUPFAM" id="SSF46785">
    <property type="entry name" value="Winged helix' DNA-binding domain"/>
    <property type="match status" value="1"/>
</dbReference>
<feature type="domain" description="HTH lysR-type" evidence="5">
    <location>
        <begin position="11"/>
        <end position="70"/>
    </location>
</feature>
<dbReference type="GO" id="GO:0003700">
    <property type="term" value="F:DNA-binding transcription factor activity"/>
    <property type="evidence" value="ECO:0007669"/>
    <property type="project" value="InterPro"/>
</dbReference>
<dbReference type="CDD" id="cd05466">
    <property type="entry name" value="PBP2_LTTR_substrate"/>
    <property type="match status" value="1"/>
</dbReference>
<evidence type="ECO:0000313" key="7">
    <source>
        <dbReference type="Proteomes" id="UP000003571"/>
    </source>
</evidence>
<comment type="similarity">
    <text evidence="1">Belongs to the LysR transcriptional regulatory family.</text>
</comment>
<dbReference type="STRING" id="907348.TresaDRAFT_2314"/>
<keyword evidence="4" id="KW-0804">Transcription</keyword>
<keyword evidence="7" id="KW-1185">Reference proteome</keyword>
<dbReference type="InterPro" id="IPR005119">
    <property type="entry name" value="LysR_subst-bd"/>
</dbReference>
<dbReference type="InterPro" id="IPR036390">
    <property type="entry name" value="WH_DNA-bd_sf"/>
</dbReference>
<dbReference type="Pfam" id="PF03466">
    <property type="entry name" value="LysR_substrate"/>
    <property type="match status" value="1"/>
</dbReference>
<keyword evidence="2" id="KW-0805">Transcription regulation</keyword>
<protein>
    <submittedName>
        <fullName evidence="6">Transcriptional regulator, LysR family</fullName>
    </submittedName>
</protein>
<evidence type="ECO:0000256" key="4">
    <source>
        <dbReference type="ARBA" id="ARBA00023163"/>
    </source>
</evidence>
<evidence type="ECO:0000313" key="6">
    <source>
        <dbReference type="EMBL" id="EIC02888.1"/>
    </source>
</evidence>
<dbReference type="FunFam" id="1.10.10.10:FF:000001">
    <property type="entry name" value="LysR family transcriptional regulator"/>
    <property type="match status" value="1"/>
</dbReference>
<accession>H7EHU8</accession>
<dbReference type="PROSITE" id="PS50931">
    <property type="entry name" value="HTH_LYSR"/>
    <property type="match status" value="1"/>
</dbReference>
<dbReference type="Gene3D" id="1.10.10.10">
    <property type="entry name" value="Winged helix-like DNA-binding domain superfamily/Winged helix DNA-binding domain"/>
    <property type="match status" value="1"/>
</dbReference>
<evidence type="ECO:0000256" key="1">
    <source>
        <dbReference type="ARBA" id="ARBA00009437"/>
    </source>
</evidence>
<evidence type="ECO:0000256" key="3">
    <source>
        <dbReference type="ARBA" id="ARBA00023125"/>
    </source>
</evidence>
<organism evidence="6 7">
    <name type="scientific">Treponema saccharophilum DSM 2985</name>
    <dbReference type="NCBI Taxonomy" id="907348"/>
    <lineage>
        <taxon>Bacteria</taxon>
        <taxon>Pseudomonadati</taxon>
        <taxon>Spirochaetota</taxon>
        <taxon>Spirochaetia</taxon>
        <taxon>Spirochaetales</taxon>
        <taxon>Treponemataceae</taxon>
        <taxon>Treponema</taxon>
    </lineage>
</organism>
<dbReference type="PATRIC" id="fig|907348.3.peg.377"/>
<sequence length="305" mass="35250">MLFFCAILFPMELRVLKYFITIADEQNMSRAAEIIHITQPTLSRQIMELEEELGVRLFERNRQNRKFILTDEGVRFYNYAVQITELSEKTVQEFKTSRSQVSGRIYIGAGETKALSELAVAFKKIRENHPKIEVNLFSGDAGIICERLDRGLCDFALFIGFKNVEKYNHLTLLQKDRWGLLTHKDNPLAKYDCIKKENLLEHYEPLFLSEQATKHGELLHWFGGSMEKYNITGSYNLIYNASIFARENIASCITLEGLSDISSESQLCFVPLEPAIYSDIYLAWKKDRELSAAAKIFLDKVKEKF</sequence>
<name>H7EHU8_9SPIR</name>
<comment type="caution">
    <text evidence="6">The sequence shown here is derived from an EMBL/GenBank/DDBJ whole genome shotgun (WGS) entry which is preliminary data.</text>
</comment>
<dbReference type="InterPro" id="IPR050950">
    <property type="entry name" value="HTH-type_LysR_regulators"/>
</dbReference>
<dbReference type="GO" id="GO:0003677">
    <property type="term" value="F:DNA binding"/>
    <property type="evidence" value="ECO:0007669"/>
    <property type="project" value="UniProtKB-KW"/>
</dbReference>
<proteinExistence type="inferred from homology"/>
<dbReference type="SUPFAM" id="SSF53850">
    <property type="entry name" value="Periplasmic binding protein-like II"/>
    <property type="match status" value="1"/>
</dbReference>
<dbReference type="Gene3D" id="3.40.190.290">
    <property type="match status" value="1"/>
</dbReference>
<keyword evidence="3" id="KW-0238">DNA-binding</keyword>
<dbReference type="Proteomes" id="UP000003571">
    <property type="component" value="Unassembled WGS sequence"/>
</dbReference>
<evidence type="ECO:0000259" key="5">
    <source>
        <dbReference type="PROSITE" id="PS50931"/>
    </source>
</evidence>
<gene>
    <name evidence="6" type="ORF">TresaDRAFT_2314</name>
</gene>
<dbReference type="Pfam" id="PF00126">
    <property type="entry name" value="HTH_1"/>
    <property type="match status" value="1"/>
</dbReference>
<evidence type="ECO:0000256" key="2">
    <source>
        <dbReference type="ARBA" id="ARBA00023015"/>
    </source>
</evidence>